<dbReference type="InterPro" id="IPR001647">
    <property type="entry name" value="HTH_TetR"/>
</dbReference>
<name>A0ABW5YVK8_9SPHI</name>
<dbReference type="Pfam" id="PF00440">
    <property type="entry name" value="TetR_N"/>
    <property type="match status" value="1"/>
</dbReference>
<dbReference type="PROSITE" id="PS50977">
    <property type="entry name" value="HTH_TETR_2"/>
    <property type="match status" value="1"/>
</dbReference>
<dbReference type="Proteomes" id="UP001597509">
    <property type="component" value="Unassembled WGS sequence"/>
</dbReference>
<accession>A0ABW5YVK8</accession>
<evidence type="ECO:0000256" key="1">
    <source>
        <dbReference type="ARBA" id="ARBA00023125"/>
    </source>
</evidence>
<gene>
    <name evidence="4" type="ORF">ACFS6I_07235</name>
</gene>
<evidence type="ECO:0000259" key="3">
    <source>
        <dbReference type="PROSITE" id="PS50977"/>
    </source>
</evidence>
<protein>
    <submittedName>
        <fullName evidence="4">TetR/AcrR family transcriptional regulator</fullName>
    </submittedName>
</protein>
<keyword evidence="1 2" id="KW-0238">DNA-binding</keyword>
<sequence>MAKEQQSRKTYQGVKNNKERTMGKAIAAVGKVLAEKGYTGLTMSNISKYAEIDRKLIYAYFGTVENLVETYIKGKDYWVSATEGAAEFFGSAPAASSMAVLESLLLNQFDELRENREMQKIVAWQMSEESSIMSEIAQEREKMSALFFAFADKELQGKDLDLRGVVTILVAGIYYIVLHSENVKSTVCEIDISTEEGMDRIKTSIKKIVGWAYSSVEETTK</sequence>
<reference evidence="5" key="1">
    <citation type="journal article" date="2019" name="Int. J. Syst. Evol. Microbiol.">
        <title>The Global Catalogue of Microorganisms (GCM) 10K type strain sequencing project: providing services to taxonomists for standard genome sequencing and annotation.</title>
        <authorList>
            <consortium name="The Broad Institute Genomics Platform"/>
            <consortium name="The Broad Institute Genome Sequencing Center for Infectious Disease"/>
            <person name="Wu L."/>
            <person name="Ma J."/>
        </authorList>
    </citation>
    <scope>NUCLEOTIDE SEQUENCE [LARGE SCALE GENOMIC DNA]</scope>
    <source>
        <strain evidence="5">KCTC 22209</strain>
    </source>
</reference>
<dbReference type="InterPro" id="IPR009057">
    <property type="entry name" value="Homeodomain-like_sf"/>
</dbReference>
<feature type="DNA-binding region" description="H-T-H motif" evidence="2">
    <location>
        <begin position="42"/>
        <end position="61"/>
    </location>
</feature>
<proteinExistence type="predicted"/>
<keyword evidence="5" id="KW-1185">Reference proteome</keyword>
<evidence type="ECO:0000256" key="2">
    <source>
        <dbReference type="PROSITE-ProRule" id="PRU00335"/>
    </source>
</evidence>
<dbReference type="SUPFAM" id="SSF46689">
    <property type="entry name" value="Homeodomain-like"/>
    <property type="match status" value="1"/>
</dbReference>
<dbReference type="RefSeq" id="WP_380919197.1">
    <property type="nucleotide sequence ID" value="NZ_JBHUPE010000004.1"/>
</dbReference>
<evidence type="ECO:0000313" key="4">
    <source>
        <dbReference type="EMBL" id="MFD2903708.1"/>
    </source>
</evidence>
<dbReference type="EMBL" id="JBHUPE010000004">
    <property type="protein sequence ID" value="MFD2903708.1"/>
    <property type="molecule type" value="Genomic_DNA"/>
</dbReference>
<comment type="caution">
    <text evidence="4">The sequence shown here is derived from an EMBL/GenBank/DDBJ whole genome shotgun (WGS) entry which is preliminary data.</text>
</comment>
<feature type="domain" description="HTH tetR-type" evidence="3">
    <location>
        <begin position="19"/>
        <end position="79"/>
    </location>
</feature>
<dbReference type="Gene3D" id="1.10.357.10">
    <property type="entry name" value="Tetracycline Repressor, domain 2"/>
    <property type="match status" value="1"/>
</dbReference>
<evidence type="ECO:0000313" key="5">
    <source>
        <dbReference type="Proteomes" id="UP001597509"/>
    </source>
</evidence>
<organism evidence="4 5">
    <name type="scientific">Sphingobacterium anhuiense</name>
    <dbReference type="NCBI Taxonomy" id="493780"/>
    <lineage>
        <taxon>Bacteria</taxon>
        <taxon>Pseudomonadati</taxon>
        <taxon>Bacteroidota</taxon>
        <taxon>Sphingobacteriia</taxon>
        <taxon>Sphingobacteriales</taxon>
        <taxon>Sphingobacteriaceae</taxon>
        <taxon>Sphingobacterium</taxon>
    </lineage>
</organism>